<sequence length="99" mass="10597">MITPDTVQEPSDEEIEEATKLLNDFFEEAQEAQIQGSFADACAVFSKYKEKLEAAAKVAAFFGPKGRLASAAILAFVGVCSSVCSLAGKQLQEDSPAKY</sequence>
<gene>
    <name evidence="1" type="ORF">SAMEA2273876_04294</name>
</gene>
<evidence type="ECO:0000313" key="2">
    <source>
        <dbReference type="Proteomes" id="UP000078124"/>
    </source>
</evidence>
<proteinExistence type="predicted"/>
<comment type="caution">
    <text evidence="1">The sequence shown here is derived from an EMBL/GenBank/DDBJ whole genome shotgun (WGS) entry which is preliminary data.</text>
</comment>
<dbReference type="RefSeq" id="WP_064385683.1">
    <property type="nucleotide sequence ID" value="NZ_FLAC01000020.1"/>
</dbReference>
<name>A0A8G2A2I1_RAOPL</name>
<organism evidence="1 2">
    <name type="scientific">Raoultella planticola</name>
    <name type="common">Klebsiella planticola</name>
    <dbReference type="NCBI Taxonomy" id="575"/>
    <lineage>
        <taxon>Bacteria</taxon>
        <taxon>Pseudomonadati</taxon>
        <taxon>Pseudomonadota</taxon>
        <taxon>Gammaproteobacteria</taxon>
        <taxon>Enterobacterales</taxon>
        <taxon>Enterobacteriaceae</taxon>
        <taxon>Klebsiella/Raoultella group</taxon>
        <taxon>Raoultella</taxon>
    </lineage>
</organism>
<evidence type="ECO:0000313" key="1">
    <source>
        <dbReference type="EMBL" id="SAQ03140.1"/>
    </source>
</evidence>
<dbReference type="EMBL" id="FLAC01000020">
    <property type="protein sequence ID" value="SAQ03140.1"/>
    <property type="molecule type" value="Genomic_DNA"/>
</dbReference>
<reference evidence="1 2" key="1">
    <citation type="submission" date="2016-05" db="EMBL/GenBank/DDBJ databases">
        <authorList>
            <consortium name="Pathogen Informatics"/>
        </authorList>
    </citation>
    <scope>NUCLEOTIDE SEQUENCE [LARGE SCALE GENOMIC DNA]</scope>
    <source>
        <strain evidence="1 2">2880STDY5682802</strain>
    </source>
</reference>
<accession>A0A8G2A2I1</accession>
<protein>
    <submittedName>
        <fullName evidence="1">Uncharacterized protein</fullName>
    </submittedName>
</protein>
<dbReference type="AlphaFoldDB" id="A0A8G2A2I1"/>
<dbReference type="Proteomes" id="UP000078124">
    <property type="component" value="Unassembled WGS sequence"/>
</dbReference>